<organism evidence="1 2">
    <name type="scientific">Paenibacillus alginolyticus</name>
    <dbReference type="NCBI Taxonomy" id="59839"/>
    <lineage>
        <taxon>Bacteria</taxon>
        <taxon>Bacillati</taxon>
        <taxon>Bacillota</taxon>
        <taxon>Bacilli</taxon>
        <taxon>Bacillales</taxon>
        <taxon>Paenibacillaceae</taxon>
        <taxon>Paenibacillus</taxon>
    </lineage>
</organism>
<dbReference type="EMBL" id="JAMDMX010000292">
    <property type="protein sequence ID" value="MCY9698469.1"/>
    <property type="molecule type" value="Genomic_DNA"/>
</dbReference>
<proteinExistence type="predicted"/>
<keyword evidence="2" id="KW-1185">Reference proteome</keyword>
<evidence type="ECO:0000313" key="1">
    <source>
        <dbReference type="EMBL" id="MCY9698469.1"/>
    </source>
</evidence>
<dbReference type="Proteomes" id="UP001527099">
    <property type="component" value="Unassembled WGS sequence"/>
</dbReference>
<comment type="caution">
    <text evidence="1">The sequence shown here is derived from an EMBL/GenBank/DDBJ whole genome shotgun (WGS) entry which is preliminary data.</text>
</comment>
<evidence type="ECO:0008006" key="3">
    <source>
        <dbReference type="Google" id="ProtNLM"/>
    </source>
</evidence>
<gene>
    <name evidence="1" type="ORF">M5X19_37400</name>
</gene>
<sequence>MIKGTAATSSAASAAVDSAAGVLDPNAKLTRTQMAVLLNNSLIAVGKYPQMSDVVKKSLDAFADKVAGNDDWAAVAYMGLIRGKSDEKGKSYLAVSDFVTRVQMAIVLERLLQLK</sequence>
<name>A0ABT4GR53_9BACL</name>
<protein>
    <recommendedName>
        <fullName evidence="3">SLH domain-containing protein</fullName>
    </recommendedName>
</protein>
<dbReference type="RefSeq" id="WP_036634067.1">
    <property type="nucleotide sequence ID" value="NZ_JAMDMW010000253.1"/>
</dbReference>
<accession>A0ABT4GR53</accession>
<evidence type="ECO:0000313" key="2">
    <source>
        <dbReference type="Proteomes" id="UP001527099"/>
    </source>
</evidence>
<reference evidence="1 2" key="1">
    <citation type="submission" date="2022-05" db="EMBL/GenBank/DDBJ databases">
        <title>Genome Sequencing of Bee-Associated Microbes.</title>
        <authorList>
            <person name="Dunlap C."/>
        </authorList>
    </citation>
    <scope>NUCLEOTIDE SEQUENCE [LARGE SCALE GENOMIC DNA]</scope>
    <source>
        <strain evidence="1 2">NRRL B-14421</strain>
    </source>
</reference>